<keyword evidence="3" id="KW-1185">Reference proteome</keyword>
<accession>A0A165AD81</accession>
<evidence type="ECO:0000313" key="2">
    <source>
        <dbReference type="EMBL" id="KZS17480.1"/>
    </source>
</evidence>
<evidence type="ECO:0000256" key="1">
    <source>
        <dbReference type="SAM" id="MobiDB-lite"/>
    </source>
</evidence>
<dbReference type="PANTHER" id="PTHR21398">
    <property type="entry name" value="AGAP007094-PA"/>
    <property type="match status" value="1"/>
</dbReference>
<evidence type="ECO:0000313" key="3">
    <source>
        <dbReference type="Proteomes" id="UP000076858"/>
    </source>
</evidence>
<protein>
    <submittedName>
        <fullName evidence="2">Putative Proteasome assembly chaperone 2</fullName>
    </submittedName>
</protein>
<comment type="caution">
    <text evidence="2">The sequence shown here is derived from an EMBL/GenBank/DDBJ whole genome shotgun (WGS) entry which is preliminary data.</text>
</comment>
<proteinExistence type="predicted"/>
<sequence>MPKMASEYSPDPAYSSPTAQYSSNSGGSSSTGSEFFSQSVGIGANSAYSSYANRKVVNRRKRDYSRLSYLSIPEDRYGEESGEEDEEETIDESPEDLQLEFEAARTNGNAYLYMAAQFDDQSCGRRLICEIYQKPHESLTEDEILLQEIFGYPLSQLSEEDEDTPKEIYYRAAQLGTSYQGRAGDKVCARFYPACPHNAEQLINIFVTEDTHTNNIDSDNEPSAHLQPPQTSVRQPFYQAYLSGTTQFQPSKPIFRPDHQEGTALKTNIYQVRQPISRATNSTAKIFKPATSCLNC</sequence>
<keyword evidence="2" id="KW-0647">Proteasome</keyword>
<feature type="region of interest" description="Disordered" evidence="1">
    <location>
        <begin position="1"/>
        <end position="36"/>
    </location>
</feature>
<feature type="compositionally biased region" description="Low complexity" evidence="1">
    <location>
        <begin position="22"/>
        <end position="36"/>
    </location>
</feature>
<dbReference type="AlphaFoldDB" id="A0A165AD81"/>
<feature type="region of interest" description="Disordered" evidence="1">
    <location>
        <begin position="73"/>
        <end position="94"/>
    </location>
</feature>
<dbReference type="Pfam" id="PF07841">
    <property type="entry name" value="DM4_12"/>
    <property type="match status" value="1"/>
</dbReference>
<dbReference type="PANTHER" id="PTHR21398:SF6">
    <property type="entry name" value="AGAP007094-PA"/>
    <property type="match status" value="1"/>
</dbReference>
<dbReference type="InterPro" id="IPR006631">
    <property type="entry name" value="DM4_12"/>
</dbReference>
<dbReference type="GO" id="GO:0000502">
    <property type="term" value="C:proteasome complex"/>
    <property type="evidence" value="ECO:0007669"/>
    <property type="project" value="UniProtKB-KW"/>
</dbReference>
<feature type="compositionally biased region" description="Acidic residues" evidence="1">
    <location>
        <begin position="80"/>
        <end position="94"/>
    </location>
</feature>
<organism evidence="2 3">
    <name type="scientific">Daphnia magna</name>
    <dbReference type="NCBI Taxonomy" id="35525"/>
    <lineage>
        <taxon>Eukaryota</taxon>
        <taxon>Metazoa</taxon>
        <taxon>Ecdysozoa</taxon>
        <taxon>Arthropoda</taxon>
        <taxon>Crustacea</taxon>
        <taxon>Branchiopoda</taxon>
        <taxon>Diplostraca</taxon>
        <taxon>Cladocera</taxon>
        <taxon>Anomopoda</taxon>
        <taxon>Daphniidae</taxon>
        <taxon>Daphnia</taxon>
    </lineage>
</organism>
<name>A0A165AD81_9CRUS</name>
<gene>
    <name evidence="2" type="ORF">APZ42_016372</name>
</gene>
<dbReference type="Proteomes" id="UP000076858">
    <property type="component" value="Unassembled WGS sequence"/>
</dbReference>
<reference evidence="2 3" key="1">
    <citation type="submission" date="2016-03" db="EMBL/GenBank/DDBJ databases">
        <title>EvidentialGene: Evidence-directed Construction of Genes on Genomes.</title>
        <authorList>
            <person name="Gilbert D.G."/>
            <person name="Choi J.-H."/>
            <person name="Mockaitis K."/>
            <person name="Colbourne J."/>
            <person name="Pfrender M."/>
        </authorList>
    </citation>
    <scope>NUCLEOTIDE SEQUENCE [LARGE SCALE GENOMIC DNA]</scope>
    <source>
        <strain evidence="2 3">Xinb3</strain>
        <tissue evidence="2">Complete organism</tissue>
    </source>
</reference>
<dbReference type="EMBL" id="LRGB01000626">
    <property type="protein sequence ID" value="KZS17480.1"/>
    <property type="molecule type" value="Genomic_DNA"/>
</dbReference>